<dbReference type="RefSeq" id="WP_074486652.1">
    <property type="nucleotide sequence ID" value="NZ_FMXP01000039.1"/>
</dbReference>
<proteinExistence type="predicted"/>
<evidence type="ECO:0000313" key="1">
    <source>
        <dbReference type="EMBL" id="SDB44169.1"/>
    </source>
</evidence>
<evidence type="ECO:0000313" key="2">
    <source>
        <dbReference type="Proteomes" id="UP000182508"/>
    </source>
</evidence>
<dbReference type="EMBL" id="FMXP01000039">
    <property type="protein sequence ID" value="SDB44169.1"/>
    <property type="molecule type" value="Genomic_DNA"/>
</dbReference>
<sequence length="82" mass="9388">MELNQLRHRLKETISRSSISVKEVDTFVNNVIFSAGGSDVTYTIKKSLRLPLTKQKMKIVLISNEDEEHLNVYVSKGVLRLK</sequence>
<dbReference type="Proteomes" id="UP000182508">
    <property type="component" value="Unassembled WGS sequence"/>
</dbReference>
<reference evidence="1 2" key="1">
    <citation type="submission" date="2016-10" db="EMBL/GenBank/DDBJ databases">
        <authorList>
            <person name="de Groot N.N."/>
        </authorList>
    </citation>
    <scope>NUCLEOTIDE SEQUENCE [LARGE SCALE GENOMIC DNA]</scope>
    <source>
        <strain evidence="1 2">A-4</strain>
    </source>
</reference>
<accession>A0A1G6DGC5</accession>
<dbReference type="AlphaFoldDB" id="A0A1G6DGC5"/>
<organism evidence="1 2">
    <name type="scientific">Streptococcus henryi</name>
    <dbReference type="NCBI Taxonomy" id="439219"/>
    <lineage>
        <taxon>Bacteria</taxon>
        <taxon>Bacillati</taxon>
        <taxon>Bacillota</taxon>
        <taxon>Bacilli</taxon>
        <taxon>Lactobacillales</taxon>
        <taxon>Streptococcaceae</taxon>
        <taxon>Streptococcus</taxon>
    </lineage>
</organism>
<name>A0A1G6DGC5_9STRE</name>
<keyword evidence="2" id="KW-1185">Reference proteome</keyword>
<dbReference type="STRING" id="439219.SAMN02910293_02184"/>
<protein>
    <submittedName>
        <fullName evidence="1">Uncharacterized protein</fullName>
    </submittedName>
</protein>
<gene>
    <name evidence="1" type="ORF">SAMN02910293_02184</name>
</gene>